<dbReference type="Proteomes" id="UP000002700">
    <property type="component" value="Chromosome I"/>
</dbReference>
<dbReference type="HOGENOM" id="CLU_504054_0_0_4"/>
<evidence type="ECO:0000313" key="2">
    <source>
        <dbReference type="EMBL" id="ABA50388.1"/>
    </source>
</evidence>
<evidence type="ECO:0000256" key="1">
    <source>
        <dbReference type="SAM" id="MobiDB-lite"/>
    </source>
</evidence>
<dbReference type="EMBL" id="CP000124">
    <property type="protein sequence ID" value="ABA50388.1"/>
    <property type="molecule type" value="Genomic_DNA"/>
</dbReference>
<feature type="compositionally biased region" description="Polar residues" evidence="1">
    <location>
        <begin position="445"/>
        <end position="454"/>
    </location>
</feature>
<feature type="region of interest" description="Disordered" evidence="1">
    <location>
        <begin position="108"/>
        <end position="141"/>
    </location>
</feature>
<feature type="compositionally biased region" description="Basic residues" evidence="1">
    <location>
        <begin position="428"/>
        <end position="437"/>
    </location>
</feature>
<gene>
    <name evidence="2" type="ordered locus">BURPS1710b_2698</name>
</gene>
<feature type="region of interest" description="Disordered" evidence="1">
    <location>
        <begin position="420"/>
        <end position="457"/>
    </location>
</feature>
<name>Q3JQS0_BURP1</name>
<feature type="compositionally biased region" description="Basic and acidic residues" evidence="1">
    <location>
        <begin position="108"/>
        <end position="137"/>
    </location>
</feature>
<protein>
    <submittedName>
        <fullName evidence="2">Uncharacterized protein</fullName>
    </submittedName>
</protein>
<organism evidence="2 3">
    <name type="scientific">Burkholderia pseudomallei (strain 1710b)</name>
    <dbReference type="NCBI Taxonomy" id="320372"/>
    <lineage>
        <taxon>Bacteria</taxon>
        <taxon>Pseudomonadati</taxon>
        <taxon>Pseudomonadota</taxon>
        <taxon>Betaproteobacteria</taxon>
        <taxon>Burkholderiales</taxon>
        <taxon>Burkholderiaceae</taxon>
        <taxon>Burkholderia</taxon>
        <taxon>pseudomallei group</taxon>
    </lineage>
</organism>
<dbReference type="AlphaFoldDB" id="Q3JQS0"/>
<sequence>MPSLPLPRLANRTRLVQLRVQQRDDPLRIGRGVDLAVCIDDGHLRLRVALRAHVDEEFLARLRRRRAAVEQLAEQAVALELLHRVRVTHVIDALRAIPVVDREVRAVEREPDTQPRPVERFGQIERRRGTGADDGRGRGGRTRVGEQLLRLRVGQTELLHQLREEHGLEHRVARPLFPARRRAALRARQLLLHRAVRDRDVRVAVRRARDERTEPIARARRIGEIDHTADRAAKPVVGNVRAVLRPVGRHDARRRRVRLQCEAVVLPELLQLRPELLGRAAVDDEPAAVAVALDVHPERILRARLPFRRVARGRHRARRRGTEARIGRRRDVRRAERHRRQILRHLQRRRRAGGLVVDPVGREIVVQRVAAGERGQRERQHRDLNRAGGKGGMFHEVLRLARTRVTRGAGSVRASVGSIGVRCGRPGGRARPHRRPASRSAPRTVSWQRSSSGVSGRRMPPAILPICCSAHFTGIGFASMNRCLCSDRSFMWISRAVFTSAASAARQSSLIARGATFAVTEMLPWPPRSISAIAVGSSPL</sequence>
<evidence type="ECO:0000313" key="3">
    <source>
        <dbReference type="Proteomes" id="UP000002700"/>
    </source>
</evidence>
<accession>Q3JQS0</accession>
<dbReference type="KEGG" id="bpm:BURPS1710b_2698"/>
<dbReference type="EnsemblBacteria" id="ABA50388">
    <property type="protein sequence ID" value="ABA50388"/>
    <property type="gene ID" value="BURPS1710b_2698"/>
</dbReference>
<proteinExistence type="predicted"/>
<reference evidence="2 3" key="1">
    <citation type="submission" date="2005-09" db="EMBL/GenBank/DDBJ databases">
        <authorList>
            <person name="Woods D.E."/>
            <person name="Nierman W.C."/>
        </authorList>
    </citation>
    <scope>NUCLEOTIDE SEQUENCE [LARGE SCALE GENOMIC DNA]</scope>
    <source>
        <strain evidence="2 3">1710b</strain>
    </source>
</reference>